<evidence type="ECO:0000313" key="3">
    <source>
        <dbReference type="Proteomes" id="UP000594262"/>
    </source>
</evidence>
<evidence type="ECO:0000313" key="2">
    <source>
        <dbReference type="EnsemblMetazoa" id="CLYHEMP015107.1"/>
    </source>
</evidence>
<feature type="compositionally biased region" description="Acidic residues" evidence="1">
    <location>
        <begin position="161"/>
        <end position="176"/>
    </location>
</feature>
<dbReference type="GeneID" id="136805205"/>
<reference evidence="2" key="1">
    <citation type="submission" date="2021-01" db="UniProtKB">
        <authorList>
            <consortium name="EnsemblMetazoa"/>
        </authorList>
    </citation>
    <scope>IDENTIFICATION</scope>
</reference>
<sequence>MKFKKPRQKPLHNGNGFEEHIITDNDEKINNNKRKTKIEKDKQPPFKKNKTEKKKPEEEPAIRRSDSPGIDLSIFQPRGKRKCVLQNELKKQQNDDWFSDDEEEIQDHDNDKMQVAKQQPITKHHSFGSLDSPFSDEDGDEIEEEIPDSDQELFHEKELEIKEEELSEEEIVDRDDEEKRDLKKVTVQSKPKLKKKTSQKQLTPPEKKIKKTVRCFVFSTAMANRAAHAVNKGLYSTISKYHHAKWEGKHLKADIHCRPFNAQEEDELEEREQKENIKQEETTPQLIKPEVTKTPKLSLDKKTDDKKSSPKMKTDSSNTKSTEKKEKSSDKKEKSSEKKEKSSEKKEKSSEKKEKHSEKKEKKPRSKTSTHTSSTSSTTPVSTPTSTTATLDDIKANPLHPRFNLINGSGSPSMPARPNEIKQELRINGTHTMDVKTEPQKLQVSTTISDRLINGIKNEVTVIKSEPSTNSEIHNSITTQQQTSIQQPLKPIPISRPDRPAHPNASDFRNSKTPPQLVCSKTLPIKTNHTIPPHTVNGGEVRKIYPADIKEVPQHFHSPKDFAHLSPKEFGLHKLLEKPLMSAPPVPPPSSMHKELPPREMVHESARSNLEAAAEKARIETRLKKSPPILPRDIHPSAFISPRERDRHARPPFNGYSGGITPNGNPLLNPHLRNHSSFSPPNKHHYSHSREAIENIVDFSRNSVIIPPPPVRPSATRVTGFSESKTYEDYVPRTSSSIHQRKDRPSSLPVTDALTIEKEKTSPPLHSAFSVDSLTKLHPARSEPVRIERSTEDEARMLDRHFSVPHHPPARPFHDRIPFPHDIHGGPPHERLHVPNGINIHNNLKRTLDEQLSSNLLREQHAEHRKFYHEQLEWIRKDKRLMVDYDRIMAHRPPTAFPPDPRSPFHVPVHLPPRHSVPTNGHHRDLPSPPGRRMYSPYGRR</sequence>
<feature type="compositionally biased region" description="Basic residues" evidence="1">
    <location>
        <begin position="1"/>
        <end position="10"/>
    </location>
</feature>
<accession>A0A7M5WYG7</accession>
<keyword evidence="3" id="KW-1185">Reference proteome</keyword>
<feature type="region of interest" description="Disordered" evidence="1">
    <location>
        <begin position="911"/>
        <end position="941"/>
    </location>
</feature>
<proteinExistence type="predicted"/>
<feature type="region of interest" description="Disordered" evidence="1">
    <location>
        <begin position="264"/>
        <end position="417"/>
    </location>
</feature>
<name>A0A7M5WYG7_9CNID</name>
<evidence type="ECO:0000256" key="1">
    <source>
        <dbReference type="SAM" id="MobiDB-lite"/>
    </source>
</evidence>
<feature type="region of interest" description="Disordered" evidence="1">
    <location>
        <begin position="643"/>
        <end position="665"/>
    </location>
</feature>
<dbReference type="OrthoDB" id="10633593at2759"/>
<feature type="compositionally biased region" description="Low complexity" evidence="1">
    <location>
        <begin position="477"/>
        <end position="487"/>
    </location>
</feature>
<feature type="compositionally biased region" description="Acidic residues" evidence="1">
    <location>
        <begin position="97"/>
        <end position="106"/>
    </location>
</feature>
<organism evidence="2 3">
    <name type="scientific">Clytia hemisphaerica</name>
    <dbReference type="NCBI Taxonomy" id="252671"/>
    <lineage>
        <taxon>Eukaryota</taxon>
        <taxon>Metazoa</taxon>
        <taxon>Cnidaria</taxon>
        <taxon>Hydrozoa</taxon>
        <taxon>Hydroidolina</taxon>
        <taxon>Leptothecata</taxon>
        <taxon>Obeliida</taxon>
        <taxon>Clytiidae</taxon>
        <taxon>Clytia</taxon>
    </lineage>
</organism>
<feature type="compositionally biased region" description="Basic and acidic residues" evidence="1">
    <location>
        <begin position="290"/>
        <end position="314"/>
    </location>
</feature>
<dbReference type="AlphaFoldDB" id="A0A7M5WYG7"/>
<dbReference type="Proteomes" id="UP000594262">
    <property type="component" value="Unplaced"/>
</dbReference>
<dbReference type="EnsemblMetazoa" id="CLYHEMT015107.1">
    <property type="protein sequence ID" value="CLYHEMP015107.1"/>
    <property type="gene ID" value="CLYHEMG015107"/>
</dbReference>
<feature type="compositionally biased region" description="Basic and acidic residues" evidence="1">
    <location>
        <begin position="17"/>
        <end position="30"/>
    </location>
</feature>
<feature type="region of interest" description="Disordered" evidence="1">
    <location>
        <begin position="90"/>
        <end position="207"/>
    </location>
</feature>
<feature type="region of interest" description="Disordered" evidence="1">
    <location>
        <begin position="1"/>
        <end position="78"/>
    </location>
</feature>
<feature type="compositionally biased region" description="Basic and acidic residues" evidence="1">
    <location>
        <begin position="54"/>
        <end position="66"/>
    </location>
</feature>
<feature type="compositionally biased region" description="Basic and acidic residues" evidence="1">
    <location>
        <begin position="321"/>
        <end position="361"/>
    </location>
</feature>
<feature type="compositionally biased region" description="Low complexity" evidence="1">
    <location>
        <begin position="369"/>
        <end position="390"/>
    </location>
</feature>
<feature type="compositionally biased region" description="Basic and acidic residues" evidence="1">
    <location>
        <begin position="271"/>
        <end position="281"/>
    </location>
</feature>
<feature type="compositionally biased region" description="Acidic residues" evidence="1">
    <location>
        <begin position="134"/>
        <end position="151"/>
    </location>
</feature>
<protein>
    <submittedName>
        <fullName evidence="2">Uncharacterized protein</fullName>
    </submittedName>
</protein>
<dbReference type="RefSeq" id="XP_066917870.1">
    <property type="nucleotide sequence ID" value="XM_067061769.1"/>
</dbReference>
<feature type="region of interest" description="Disordered" evidence="1">
    <location>
        <begin position="477"/>
        <end position="516"/>
    </location>
</feature>